<dbReference type="GO" id="GO:0016020">
    <property type="term" value="C:membrane"/>
    <property type="evidence" value="ECO:0007669"/>
    <property type="project" value="UniProtKB-SubCell"/>
</dbReference>
<dbReference type="Pfam" id="PF03134">
    <property type="entry name" value="TB2_DP1_HVA22"/>
    <property type="match status" value="1"/>
</dbReference>
<protein>
    <recommendedName>
        <fullName evidence="1">Protein YOP1</fullName>
    </recommendedName>
</protein>
<dbReference type="AlphaFoldDB" id="U4LU30"/>
<dbReference type="OrthoDB" id="434647at2759"/>
<comment type="subcellular location">
    <subcellularLocation>
        <location evidence="1">Membrane</location>
        <topology evidence="1">Multi-pass membrane protein</topology>
    </subcellularLocation>
</comment>
<sequence>MFDLFAKLLCSVATFAFPVFASYKALKSNDPSQLTPWVIYWVVMSCVFFVESWVGWAISWFPFYQDIRAIFMLWLVLPQTQGATKLYFEYIHPQLAEHEIQIEEFIAKSHEQAKAAGAEYIQRLLESAKAAVFGGLANDGRPMTPVPTDAAGYAQHLFNRWKVPQIGNAPQLASDLYSFMSTALNQPTQGQGADKGPTNLIPAHVKTQQEKQRFIELQRERLKTVMAALESEMEGLEEPKLPKSMSQGNISVAGDFEKVSLSDADSDNGWGRKAQ</sequence>
<gene>
    <name evidence="3" type="ORF">PCON_10584</name>
</gene>
<dbReference type="STRING" id="1076935.U4LU30"/>
<keyword evidence="1" id="KW-0472">Membrane</keyword>
<evidence type="ECO:0000313" key="4">
    <source>
        <dbReference type="Proteomes" id="UP000018144"/>
    </source>
</evidence>
<keyword evidence="4" id="KW-1185">Reference proteome</keyword>
<comment type="caution">
    <text evidence="1">Lacks conserved residue(s) required for the propagation of feature annotation.</text>
</comment>
<dbReference type="PANTHER" id="PTHR12300">
    <property type="entry name" value="HVA22-LIKE PROTEINS"/>
    <property type="match status" value="1"/>
</dbReference>
<dbReference type="OMA" id="WMPWGWG"/>
<keyword evidence="1" id="KW-1133">Transmembrane helix</keyword>
<dbReference type="Proteomes" id="UP000018144">
    <property type="component" value="Unassembled WGS sequence"/>
</dbReference>
<organism evidence="3 4">
    <name type="scientific">Pyronema omphalodes (strain CBS 100304)</name>
    <name type="common">Pyronema confluens</name>
    <dbReference type="NCBI Taxonomy" id="1076935"/>
    <lineage>
        <taxon>Eukaryota</taxon>
        <taxon>Fungi</taxon>
        <taxon>Dikarya</taxon>
        <taxon>Ascomycota</taxon>
        <taxon>Pezizomycotina</taxon>
        <taxon>Pezizomycetes</taxon>
        <taxon>Pezizales</taxon>
        <taxon>Pyronemataceae</taxon>
        <taxon>Pyronema</taxon>
    </lineage>
</organism>
<evidence type="ECO:0000313" key="3">
    <source>
        <dbReference type="EMBL" id="CCX31301.1"/>
    </source>
</evidence>
<proteinExistence type="inferred from homology"/>
<evidence type="ECO:0000256" key="1">
    <source>
        <dbReference type="RuleBase" id="RU362006"/>
    </source>
</evidence>
<evidence type="ECO:0000256" key="2">
    <source>
        <dbReference type="SAM" id="MobiDB-lite"/>
    </source>
</evidence>
<name>U4LU30_PYROM</name>
<feature type="transmembrane region" description="Helical" evidence="1">
    <location>
        <begin position="37"/>
        <end position="63"/>
    </location>
</feature>
<dbReference type="PANTHER" id="PTHR12300:SF177">
    <property type="entry name" value="PROTEIN YOP1"/>
    <property type="match status" value="1"/>
</dbReference>
<comment type="similarity">
    <text evidence="1">Belongs to the DP1 family.</text>
</comment>
<dbReference type="InterPro" id="IPR004345">
    <property type="entry name" value="TB2_DP1_HVA22"/>
</dbReference>
<accession>U4LU30</accession>
<reference evidence="3 4" key="1">
    <citation type="journal article" date="2013" name="PLoS Genet.">
        <title>The genome and development-dependent transcriptomes of Pyronema confluens: a window into fungal evolution.</title>
        <authorList>
            <person name="Traeger S."/>
            <person name="Altegoer F."/>
            <person name="Freitag M."/>
            <person name="Gabaldon T."/>
            <person name="Kempken F."/>
            <person name="Kumar A."/>
            <person name="Marcet-Houben M."/>
            <person name="Poggeler S."/>
            <person name="Stajich J.E."/>
            <person name="Nowrousian M."/>
        </authorList>
    </citation>
    <scope>NUCLEOTIDE SEQUENCE [LARGE SCALE GENOMIC DNA]</scope>
    <source>
        <strain evidence="4">CBS 100304</strain>
        <tissue evidence="3">Vegetative mycelium</tissue>
    </source>
</reference>
<feature type="region of interest" description="Disordered" evidence="2">
    <location>
        <begin position="254"/>
        <end position="275"/>
    </location>
</feature>
<dbReference type="eggNOG" id="KOG1726">
    <property type="taxonomic scope" value="Eukaryota"/>
</dbReference>
<dbReference type="EMBL" id="HF935585">
    <property type="protein sequence ID" value="CCX31301.1"/>
    <property type="molecule type" value="Genomic_DNA"/>
</dbReference>
<keyword evidence="1" id="KW-0812">Transmembrane</keyword>
<keyword evidence="3" id="KW-0675">Receptor</keyword>